<comment type="subcellular location">
    <subcellularLocation>
        <location evidence="1">Nucleus</location>
    </subcellularLocation>
</comment>
<dbReference type="Pfam" id="PF11951">
    <property type="entry name" value="Fungal_trans_2"/>
    <property type="match status" value="1"/>
</dbReference>
<feature type="compositionally biased region" description="Polar residues" evidence="3">
    <location>
        <begin position="84"/>
        <end position="99"/>
    </location>
</feature>
<feature type="compositionally biased region" description="Basic residues" evidence="3">
    <location>
        <begin position="19"/>
        <end position="36"/>
    </location>
</feature>
<evidence type="ECO:0000256" key="2">
    <source>
        <dbReference type="ARBA" id="ARBA00023242"/>
    </source>
</evidence>
<dbReference type="PANTHER" id="PTHR37534">
    <property type="entry name" value="TRANSCRIPTIONAL ACTIVATOR PROTEIN UGA3"/>
    <property type="match status" value="1"/>
</dbReference>
<feature type="region of interest" description="Disordered" evidence="3">
    <location>
        <begin position="1"/>
        <end position="56"/>
    </location>
</feature>
<proteinExistence type="predicted"/>
<dbReference type="InterPro" id="IPR021858">
    <property type="entry name" value="Fun_TF"/>
</dbReference>
<sequence length="635" mass="71166">MPQSATKPSRGFRFVGGPSRKRKPNSTPYRHNRARRNLNDHSRDHPEFPGVTNGDLHSAANLNAQAEGLSQDCITVRPEDESGSRTPQPMNMNEGASSEPSGLSGTTLPPTTPSSSQMPGIDATLPMQALPVSNVDPFWGANGQFTGYEFDSMEFSSLLTPFLETLDGLAGVDDFSSCSPSGTDASENLESQRDDQMQGISSQVDPAMISVHRASRTIESPKVPSPNEVTSTLDDLLLQYDQEFCVLPLTSDFDANPFRCGSLKWKKSDILLHSILALSYRHINRVTGKCGREASQHKTTALKMLEEIFLKRSSFYSLSTYVLPNRVLLKSSTDRQKCSLSAYGSWTSQLHAAHRVLTTFDKSGGKRTPRVEAQISMLIWWDVTLALTKRKGCVLPHTYHSNLHYQTPDNEKAFYNVSGCPEELFGYMTRLAMYAREFELATTMTCVTFDTGPVLSVEQAIKDWRAPAYSDCVDIETLENEGSQNVDQQEIEEALNYKQDLHHCAEAWRYALLLYIERVFKWDRKSTSLPVLGLLARKALNHVSSCRRGTMLQKQLLLPTFLAGCETTNSELREQAKQYCEWWNDKTRYDMFLTAAALLEEVWAKYGSGSWWGSIMDEKCQPGAHGYTQNQYLLG</sequence>
<gene>
    <name evidence="4" type="ORF">GCG54_00005787</name>
</gene>
<organism evidence="4 5">
    <name type="scientific">Colletotrichum gloeosporioides</name>
    <name type="common">Anthracnose fungus</name>
    <name type="synonym">Glomerella cingulata</name>
    <dbReference type="NCBI Taxonomy" id="474922"/>
    <lineage>
        <taxon>Eukaryota</taxon>
        <taxon>Fungi</taxon>
        <taxon>Dikarya</taxon>
        <taxon>Ascomycota</taxon>
        <taxon>Pezizomycotina</taxon>
        <taxon>Sordariomycetes</taxon>
        <taxon>Hypocreomycetidae</taxon>
        <taxon>Glomerellales</taxon>
        <taxon>Glomerellaceae</taxon>
        <taxon>Colletotrichum</taxon>
        <taxon>Colletotrichum gloeosporioides species complex</taxon>
    </lineage>
</organism>
<reference evidence="4" key="1">
    <citation type="journal article" date="2020" name="Phytopathology">
        <title>Genome sequence and comparative analysis of Colletotrichum gloeosporioides isolated from Liriodendron leaves.</title>
        <authorList>
            <person name="Fu F.F."/>
            <person name="Hao Z."/>
            <person name="Wang P."/>
            <person name="Lu Y."/>
            <person name="Xue L.J."/>
            <person name="Wei G."/>
            <person name="Tian Y."/>
            <person name="Baishi H."/>
            <person name="Xu H."/>
            <person name="Shi J."/>
            <person name="Cheng T."/>
            <person name="Wang G."/>
            <person name="Yi Y."/>
            <person name="Chen J."/>
        </authorList>
    </citation>
    <scope>NUCLEOTIDE SEQUENCE</scope>
    <source>
        <strain evidence="4">Lc1</strain>
    </source>
</reference>
<evidence type="ECO:0000256" key="3">
    <source>
        <dbReference type="SAM" id="MobiDB-lite"/>
    </source>
</evidence>
<evidence type="ECO:0000313" key="4">
    <source>
        <dbReference type="EMBL" id="KAF3805042.1"/>
    </source>
</evidence>
<evidence type="ECO:0000313" key="5">
    <source>
        <dbReference type="Proteomes" id="UP000613401"/>
    </source>
</evidence>
<keyword evidence="2" id="KW-0539">Nucleus</keyword>
<feature type="compositionally biased region" description="Low complexity" evidence="3">
    <location>
        <begin position="100"/>
        <end position="116"/>
    </location>
</feature>
<feature type="compositionally biased region" description="Polar residues" evidence="3">
    <location>
        <begin position="176"/>
        <end position="189"/>
    </location>
</feature>
<protein>
    <recommendedName>
        <fullName evidence="6">Transcription factor domain-containing protein</fullName>
    </recommendedName>
</protein>
<dbReference type="GO" id="GO:0005634">
    <property type="term" value="C:nucleus"/>
    <property type="evidence" value="ECO:0007669"/>
    <property type="project" value="UniProtKB-SubCell"/>
</dbReference>
<feature type="region of interest" description="Disordered" evidence="3">
    <location>
        <begin position="176"/>
        <end position="199"/>
    </location>
</feature>
<comment type="caution">
    <text evidence="4">The sequence shown here is derived from an EMBL/GenBank/DDBJ whole genome shotgun (WGS) entry which is preliminary data.</text>
</comment>
<dbReference type="Proteomes" id="UP000613401">
    <property type="component" value="Unassembled WGS sequence"/>
</dbReference>
<dbReference type="AlphaFoldDB" id="A0A8H4CJR4"/>
<dbReference type="GeneID" id="69012936"/>
<name>A0A8H4CJR4_COLGL</name>
<dbReference type="EMBL" id="WVTB01000047">
    <property type="protein sequence ID" value="KAF3805042.1"/>
    <property type="molecule type" value="Genomic_DNA"/>
</dbReference>
<keyword evidence="5" id="KW-1185">Reference proteome</keyword>
<feature type="compositionally biased region" description="Basic and acidic residues" evidence="3">
    <location>
        <begin position="37"/>
        <end position="47"/>
    </location>
</feature>
<feature type="region of interest" description="Disordered" evidence="3">
    <location>
        <begin position="77"/>
        <end position="119"/>
    </location>
</feature>
<accession>A0A8H4CJR4</accession>
<dbReference type="PANTHER" id="PTHR37534:SF46">
    <property type="entry name" value="ZN(II)2CYS6 TRANSCRIPTION FACTOR (EUROFUNG)"/>
    <property type="match status" value="1"/>
</dbReference>
<dbReference type="RefSeq" id="XP_045264201.1">
    <property type="nucleotide sequence ID" value="XM_045405803.1"/>
</dbReference>
<evidence type="ECO:0008006" key="6">
    <source>
        <dbReference type="Google" id="ProtNLM"/>
    </source>
</evidence>
<reference evidence="4" key="2">
    <citation type="submission" date="2020-03" db="EMBL/GenBank/DDBJ databases">
        <authorList>
            <person name="Fu F.-F."/>
            <person name="Chen J."/>
        </authorList>
    </citation>
    <scope>NUCLEOTIDE SEQUENCE</scope>
    <source>
        <strain evidence="4">Lc1</strain>
    </source>
</reference>
<evidence type="ECO:0000256" key="1">
    <source>
        <dbReference type="ARBA" id="ARBA00004123"/>
    </source>
</evidence>